<dbReference type="STRING" id="33995.KOEU_17560"/>
<sequence>MIWEWFCLKMAARWRSICHINIHNAEIAKWRADLWHRRSRR</sequence>
<gene>
    <name evidence="1" type="ORF">KOEU_17560</name>
</gene>
<dbReference type="KEGG" id="keu:S101446_01290"/>
<dbReference type="EMBL" id="LHUQ01000007">
    <property type="protein sequence ID" value="KON64786.1"/>
    <property type="molecule type" value="Genomic_DNA"/>
</dbReference>
<proteinExistence type="predicted"/>
<protein>
    <submittedName>
        <fullName evidence="1">Uncharacterized protein</fullName>
    </submittedName>
</protein>
<name>A0A0M0EIN6_KOMEU</name>
<evidence type="ECO:0000313" key="1">
    <source>
        <dbReference type="EMBL" id="KON64786.1"/>
    </source>
</evidence>
<dbReference type="Proteomes" id="UP000037566">
    <property type="component" value="Unassembled WGS sequence"/>
</dbReference>
<reference evidence="1" key="1">
    <citation type="submission" date="2015-08" db="EMBL/GenBank/DDBJ databases">
        <title>Draft genome sequence of Komagataeibacter europaeus CECT 8546 a cellulose producer strain from vinegar produced by the traditional method.</title>
        <authorList>
            <person name="Poehlein A."/>
            <person name="Valera M.J."/>
            <person name="Haack F.S."/>
            <person name="Mas A."/>
            <person name="Daniel R."/>
            <person name="Streit W.R."/>
            <person name="Mateo E."/>
        </authorList>
    </citation>
    <scope>NUCLEOTIDE SEQUENCE [LARGE SCALE GENOMIC DNA]</scope>
    <source>
        <strain evidence="1">CECT 8546</strain>
    </source>
</reference>
<keyword evidence="2" id="KW-1185">Reference proteome</keyword>
<dbReference type="PATRIC" id="fig|33995.3.peg.1944"/>
<comment type="caution">
    <text evidence="1">The sequence shown here is derived from an EMBL/GenBank/DDBJ whole genome shotgun (WGS) entry which is preliminary data.</text>
</comment>
<evidence type="ECO:0000313" key="2">
    <source>
        <dbReference type="Proteomes" id="UP000037566"/>
    </source>
</evidence>
<organism evidence="1 2">
    <name type="scientific">Komagataeibacter europaeus</name>
    <name type="common">Gluconacetobacter europaeus</name>
    <dbReference type="NCBI Taxonomy" id="33995"/>
    <lineage>
        <taxon>Bacteria</taxon>
        <taxon>Pseudomonadati</taxon>
        <taxon>Pseudomonadota</taxon>
        <taxon>Alphaproteobacteria</taxon>
        <taxon>Acetobacterales</taxon>
        <taxon>Acetobacteraceae</taxon>
        <taxon>Komagataeibacter</taxon>
    </lineage>
</organism>
<accession>A0A0M0EIN6</accession>
<dbReference type="AlphaFoldDB" id="A0A0M0EIN6"/>